<dbReference type="SUPFAM" id="SSF53187">
    <property type="entry name" value="Zn-dependent exopeptidases"/>
    <property type="match status" value="1"/>
</dbReference>
<dbReference type="AlphaFoldDB" id="A0A8E2I8E0"/>
<dbReference type="PANTHER" id="PTHR43808:SF27">
    <property type="entry name" value="PROTEIN ROCB"/>
    <property type="match status" value="1"/>
</dbReference>
<dbReference type="RefSeq" id="WP_078110026.1">
    <property type="nucleotide sequence ID" value="NZ_CP065424.1"/>
</dbReference>
<evidence type="ECO:0000313" key="2">
    <source>
        <dbReference type="Proteomes" id="UP000189761"/>
    </source>
</evidence>
<dbReference type="Gene3D" id="3.40.630.10">
    <property type="entry name" value="Zn peptidases"/>
    <property type="match status" value="1"/>
</dbReference>
<dbReference type="Pfam" id="PF01546">
    <property type="entry name" value="Peptidase_M20"/>
    <property type="match status" value="1"/>
</dbReference>
<protein>
    <submittedName>
        <fullName evidence="1">Amino acid degradation protein</fullName>
    </submittedName>
</protein>
<proteinExistence type="predicted"/>
<dbReference type="InterPro" id="IPR002933">
    <property type="entry name" value="Peptidase_M20"/>
</dbReference>
<dbReference type="InterPro" id="IPR050072">
    <property type="entry name" value="Peptidase_M20A"/>
</dbReference>
<evidence type="ECO:0000313" key="1">
    <source>
        <dbReference type="EMBL" id="OOP68666.1"/>
    </source>
</evidence>
<keyword evidence="2" id="KW-1185">Reference proteome</keyword>
<dbReference type="EMBL" id="MTLA01000088">
    <property type="protein sequence ID" value="OOP68666.1"/>
    <property type="molecule type" value="Genomic_DNA"/>
</dbReference>
<reference evidence="1 2" key="1">
    <citation type="submission" date="2017-01" db="EMBL/GenBank/DDBJ databases">
        <title>Draft genome sequence of Bacillus oleronius.</title>
        <authorList>
            <person name="Allam M."/>
        </authorList>
    </citation>
    <scope>NUCLEOTIDE SEQUENCE [LARGE SCALE GENOMIC DNA]</scope>
    <source>
        <strain evidence="1 2">DSM 9356</strain>
    </source>
</reference>
<dbReference type="PIRSF" id="PIRSF010386">
    <property type="entry name" value="RocB"/>
    <property type="match status" value="1"/>
</dbReference>
<dbReference type="GO" id="GO:0016787">
    <property type="term" value="F:hydrolase activity"/>
    <property type="evidence" value="ECO:0007669"/>
    <property type="project" value="InterPro"/>
</dbReference>
<organism evidence="1 2">
    <name type="scientific">Heyndrickxia oleronia</name>
    <dbReference type="NCBI Taxonomy" id="38875"/>
    <lineage>
        <taxon>Bacteria</taxon>
        <taxon>Bacillati</taxon>
        <taxon>Bacillota</taxon>
        <taxon>Bacilli</taxon>
        <taxon>Bacillales</taxon>
        <taxon>Bacillaceae</taxon>
        <taxon>Heyndrickxia</taxon>
    </lineage>
</organism>
<dbReference type="Proteomes" id="UP000189761">
    <property type="component" value="Unassembled WGS sequence"/>
</dbReference>
<dbReference type="InterPro" id="IPR012166">
    <property type="entry name" value="Uncharacterised_RocB"/>
</dbReference>
<gene>
    <name evidence="1" type="ORF">BWZ43_09185</name>
</gene>
<comment type="caution">
    <text evidence="1">The sequence shown here is derived from an EMBL/GenBank/DDBJ whole genome shotgun (WGS) entry which is preliminary data.</text>
</comment>
<name>A0A8E2I8E0_9BACI</name>
<accession>A0A8E2I8E0</accession>
<sequence>MSKLLWNSPKDLESLLYELVGWESETFSEGEKRFSIKLHEKMSHLPYFMEHPDYLTLDPVDKGRSFLTALYKNEHASDTVVLISHFDTVETEEYGQLQPICRKPLQLTEALKQHKNRLSKNAVKDLESGEYVFGRGTMDMKIGLAIHMGLIEKAIAEEWPINLLLVTVPDEEVNSSGMRAAVKKLVNLSEEHGLVYQLFLNSESSFSQNPEDENYYIYTGTIGKIMPSALFYGKETHVGEPLKGMTANYIAAYFNQQMEWNPLFQEEHLGEKTPLPVSLQQKDLKLTYSTQTPARAQALYNVFMMQRSAKDIMNRFEQVAKDAVSRCNENYRALCKQENIKGIGDVRVLRFEQLESYARDKFGDAFVYAIHSKALQMDELDERDQSFFVADQLMHNCQELAPAVILLFTPPYYPAVNSSDDPLIQKAVQLLSDLTQQMNIPLKPVNYFNGICDLSYVNYSDKNDGWTSYEKNTPIWGDGYFIPFEDMKKLRAPVLNVGAFGKDAHQLSERLHKESAFVRTPVLVEKLILGLLGR</sequence>
<dbReference type="PANTHER" id="PTHR43808">
    <property type="entry name" value="ACETYLORNITHINE DEACETYLASE"/>
    <property type="match status" value="1"/>
</dbReference>